<reference evidence="1" key="1">
    <citation type="submission" date="2014-04" db="EMBL/GenBank/DDBJ databases">
        <authorList>
            <person name="Ho Y.-N."/>
            <person name="Huang C.-C."/>
        </authorList>
    </citation>
    <scope>NUCLEOTIDE SEQUENCE</scope>
    <source>
        <strain evidence="1">869T2</strain>
    </source>
</reference>
<dbReference type="Gene3D" id="3.40.718.10">
    <property type="entry name" value="Isopropylmalate Dehydrogenase"/>
    <property type="match status" value="1"/>
</dbReference>
<organism evidence="1 2">
    <name type="scientific">Burkholderia seminalis</name>
    <dbReference type="NCBI Taxonomy" id="488731"/>
    <lineage>
        <taxon>Bacteria</taxon>
        <taxon>Pseudomonadati</taxon>
        <taxon>Pseudomonadota</taxon>
        <taxon>Betaproteobacteria</taxon>
        <taxon>Burkholderiales</taxon>
        <taxon>Burkholderiaceae</taxon>
        <taxon>Burkholderia</taxon>
        <taxon>Burkholderia cepacia complex</taxon>
    </lineage>
</organism>
<protein>
    <submittedName>
        <fullName evidence="1">Uncharacterized protein</fullName>
    </submittedName>
</protein>
<evidence type="ECO:0000313" key="2">
    <source>
        <dbReference type="Proteomes" id="UP000027834"/>
    </source>
</evidence>
<keyword evidence="2" id="KW-1185">Reference proteome</keyword>
<gene>
    <name evidence="1" type="ORF">DT99_035375</name>
</gene>
<name>A0A8A8DE13_9BURK</name>
<reference evidence="1" key="2">
    <citation type="submission" date="2021-03" db="EMBL/GenBank/DDBJ databases">
        <title>Complete genome sequence of Burkholderia seminalis 869T2.</title>
        <authorList>
            <person name="Hung S.-H."/>
            <person name="Huang C.-T."/>
            <person name="Huang C.-C."/>
            <person name="Kuo C.-H."/>
        </authorList>
    </citation>
    <scope>NUCLEOTIDE SEQUENCE</scope>
    <source>
        <strain evidence="1">869T2</strain>
    </source>
</reference>
<dbReference type="RefSeq" id="WP_154233719.1">
    <property type="nucleotide sequence ID" value="NZ_CP072522.1"/>
</dbReference>
<dbReference type="SUPFAM" id="SSF53659">
    <property type="entry name" value="Isocitrate/Isopropylmalate dehydrogenase-like"/>
    <property type="match status" value="1"/>
</dbReference>
<dbReference type="Proteomes" id="UP000027834">
    <property type="component" value="Chromosome 3"/>
</dbReference>
<evidence type="ECO:0000313" key="1">
    <source>
        <dbReference type="EMBL" id="QTO23345.1"/>
    </source>
</evidence>
<dbReference type="AlphaFoldDB" id="A0A8A8DE13"/>
<proteinExistence type="predicted"/>
<accession>A0A8A8DE13</accession>
<sequence length="190" mass="20150">MQILRKREKFDALVRACHAFSSVTTAVVHPPCDEFSLAGALEAAAAGLITPVLSGPETRIREPAVSLTLNPTGHEIVDLPHGHSEVANGVELVRAGRADALTKGSLHTGELLTGAARKDTGIRTENRRQTIGAVLDGPLAFDTAINTCAASIQCDACTQHRDIGSRYHALRGLPFMAGHNISMNGARHMC</sequence>
<dbReference type="EMBL" id="CP072522">
    <property type="protein sequence ID" value="QTO23345.1"/>
    <property type="molecule type" value="Genomic_DNA"/>
</dbReference>